<feature type="transmembrane region" description="Helical" evidence="8">
    <location>
        <begin position="112"/>
        <end position="141"/>
    </location>
</feature>
<feature type="transmembrane region" description="Helical" evidence="8">
    <location>
        <begin position="214"/>
        <end position="236"/>
    </location>
</feature>
<comment type="similarity">
    <text evidence="2 8">Belongs to the NiCoT transporter (TC 2.A.52) family.</text>
</comment>
<feature type="transmembrane region" description="Helical" evidence="8">
    <location>
        <begin position="36"/>
        <end position="58"/>
    </location>
</feature>
<proteinExistence type="inferred from homology"/>
<dbReference type="Proteomes" id="UP000031967">
    <property type="component" value="Unassembled WGS sequence"/>
</dbReference>
<dbReference type="InterPro" id="IPR004688">
    <property type="entry name" value="Ni/Co_transpt"/>
</dbReference>
<dbReference type="PANTHER" id="PTHR31611">
    <property type="entry name" value="HIGH-AFFINITY NICKEL TRANSPORT PROTEIN NIC1"/>
    <property type="match status" value="1"/>
</dbReference>
<accession>A0ABR5ADW3</accession>
<keyword evidence="5 8" id="KW-0812">Transmembrane</keyword>
<evidence type="ECO:0000313" key="9">
    <source>
        <dbReference type="EMBL" id="KIL39197.1"/>
    </source>
</evidence>
<dbReference type="Pfam" id="PF03824">
    <property type="entry name" value="NicO"/>
    <property type="match status" value="1"/>
</dbReference>
<comment type="subcellular location">
    <subcellularLocation>
        <location evidence="8">Cell membrane</location>
        <topology evidence="8">Multi-pass membrane protein</topology>
    </subcellularLocation>
    <subcellularLocation>
        <location evidence="1">Endomembrane system</location>
        <topology evidence="1">Multi-pass membrane protein</topology>
    </subcellularLocation>
</comment>
<dbReference type="PANTHER" id="PTHR31611:SF0">
    <property type="entry name" value="HIGH-AFFINITY NICKEL TRANSPORT PROTEIN NIC1"/>
    <property type="match status" value="1"/>
</dbReference>
<evidence type="ECO:0000256" key="4">
    <source>
        <dbReference type="ARBA" id="ARBA00022596"/>
    </source>
</evidence>
<dbReference type="EMBL" id="JXAK01000042">
    <property type="protein sequence ID" value="KIL39197.1"/>
    <property type="molecule type" value="Genomic_DNA"/>
</dbReference>
<name>A0ABR5ADW3_9BACL</name>
<feature type="transmembrane region" description="Helical" evidence="8">
    <location>
        <begin position="9"/>
        <end position="30"/>
    </location>
</feature>
<protein>
    <recommendedName>
        <fullName evidence="8">Nickel/cobalt efflux system</fullName>
    </recommendedName>
</protein>
<keyword evidence="4" id="KW-0533">Nickel</keyword>
<feature type="transmembrane region" description="Helical" evidence="8">
    <location>
        <begin position="184"/>
        <end position="208"/>
    </location>
</feature>
<keyword evidence="10" id="KW-1185">Reference proteome</keyword>
<evidence type="ECO:0000313" key="10">
    <source>
        <dbReference type="Proteomes" id="UP000031967"/>
    </source>
</evidence>
<evidence type="ECO:0000256" key="3">
    <source>
        <dbReference type="ARBA" id="ARBA00022448"/>
    </source>
</evidence>
<organism evidence="9 10">
    <name type="scientific">Gordoniibacillus kamchatkensis</name>
    <dbReference type="NCBI Taxonomy" id="1590651"/>
    <lineage>
        <taxon>Bacteria</taxon>
        <taxon>Bacillati</taxon>
        <taxon>Bacillota</taxon>
        <taxon>Bacilli</taxon>
        <taxon>Bacillales</taxon>
        <taxon>Paenibacillaceae</taxon>
        <taxon>Gordoniibacillus</taxon>
    </lineage>
</organism>
<feature type="transmembrane region" description="Helical" evidence="8">
    <location>
        <begin position="79"/>
        <end position="100"/>
    </location>
</feature>
<feature type="transmembrane region" description="Helical" evidence="8">
    <location>
        <begin position="304"/>
        <end position="324"/>
    </location>
</feature>
<evidence type="ECO:0000256" key="8">
    <source>
        <dbReference type="RuleBase" id="RU362101"/>
    </source>
</evidence>
<evidence type="ECO:0000256" key="2">
    <source>
        <dbReference type="ARBA" id="ARBA00010892"/>
    </source>
</evidence>
<evidence type="ECO:0000256" key="5">
    <source>
        <dbReference type="ARBA" id="ARBA00022692"/>
    </source>
</evidence>
<feature type="transmembrane region" description="Helical" evidence="8">
    <location>
        <begin position="257"/>
        <end position="284"/>
    </location>
</feature>
<evidence type="ECO:0000256" key="6">
    <source>
        <dbReference type="ARBA" id="ARBA00022989"/>
    </source>
</evidence>
<evidence type="ECO:0000256" key="7">
    <source>
        <dbReference type="ARBA" id="ARBA00023136"/>
    </source>
</evidence>
<gene>
    <name evidence="9" type="ORF">SD70_21705</name>
</gene>
<dbReference type="NCBIfam" id="TIGR00802">
    <property type="entry name" value="nico"/>
    <property type="match status" value="1"/>
</dbReference>
<keyword evidence="7 8" id="KW-0472">Membrane</keyword>
<keyword evidence="6 8" id="KW-1133">Transmembrane helix</keyword>
<reference evidence="9 10" key="1">
    <citation type="submission" date="2014-12" db="EMBL/GenBank/DDBJ databases">
        <title>Draft genome sequence of Paenibacillus kamchatkensis strain B-2647.</title>
        <authorList>
            <person name="Karlyshev A.V."/>
            <person name="Kudryashova E.B."/>
        </authorList>
    </citation>
    <scope>NUCLEOTIDE SEQUENCE [LARGE SCALE GENOMIC DNA]</scope>
    <source>
        <strain evidence="9 10">VKM B-2647</strain>
    </source>
</reference>
<evidence type="ECO:0000256" key="1">
    <source>
        <dbReference type="ARBA" id="ARBA00004127"/>
    </source>
</evidence>
<sequence length="342" mass="37848">MLARQKHWAGYAAVVLLLHIVGLGLLIQVARTHPSLWGIGVLAYTLGLRHAFDVDHIAAIDNTVRKLVQQGKSGHGIGFYFSLGHSTVVFLLAVAMALSVKWVEKELPQFQSIGGIVGASVSGTFLLVIGVLNLLILFNLIKLFLEYRRGRHPADEFEKLLDSRGFFARLIKPLYRFIQRSWHVYPLGFLFGLGFDTASEIAVLAISAGAAKDAIPFAGIVSFPILFAAGMSLMDTADGIFMTTAYRWAFATPLRKLYYNLTVTALAVVAALLIGLTELAQVVSEQFGMEGRFWSWLQDISFDLLGYMLVAAFVLAWAISYGVWKWLRIEERSHSPKPNVEA</sequence>
<keyword evidence="3 8" id="KW-0813">Transport</keyword>
<dbReference type="InterPro" id="IPR011541">
    <property type="entry name" value="Ni/Co_transpt_high_affinity"/>
</dbReference>
<comment type="caution">
    <text evidence="9">The sequence shown here is derived from an EMBL/GenBank/DDBJ whole genome shotgun (WGS) entry which is preliminary data.</text>
</comment>